<comment type="caution">
    <text evidence="1">The sequence shown here is derived from an EMBL/GenBank/DDBJ whole genome shotgun (WGS) entry which is preliminary data.</text>
</comment>
<proteinExistence type="predicted"/>
<reference evidence="1" key="1">
    <citation type="submission" date="2015-09" db="EMBL/GenBank/DDBJ databases">
        <title>Draft Genome Sequences of Two Novel Amoeba-resistant Intranuclear Bacteria, Candidatus Berkiella cookevillensis and Candidatus Berkiella aquae.</title>
        <authorList>
            <person name="Mehari Y.T."/>
            <person name="Arivett B.A."/>
            <person name="Farone A.L."/>
            <person name="Gunderson J.H."/>
            <person name="Farone M.B."/>
        </authorList>
    </citation>
    <scope>NUCLEOTIDE SEQUENCE [LARGE SCALE GENOMIC DNA]</scope>
    <source>
        <strain evidence="1">HT99</strain>
    </source>
</reference>
<dbReference type="AlphaFoldDB" id="A0A0Q9YYW3"/>
<accession>A0A0Q9YYW3</accession>
<protein>
    <submittedName>
        <fullName evidence="1">Uncharacterized protein</fullName>
    </submittedName>
</protein>
<evidence type="ECO:0000313" key="1">
    <source>
        <dbReference type="EMBL" id="KRG22196.1"/>
    </source>
</evidence>
<dbReference type="EMBL" id="LKAJ01000002">
    <property type="protein sequence ID" value="KRG22196.1"/>
    <property type="molecule type" value="Genomic_DNA"/>
</dbReference>
<gene>
    <name evidence="1" type="ORF">HT99x_00615</name>
</gene>
<organism evidence="1">
    <name type="scientific">Candidatus Berkiella aquae</name>
    <dbReference type="NCBI Taxonomy" id="295108"/>
    <lineage>
        <taxon>Bacteria</taxon>
        <taxon>Pseudomonadati</taxon>
        <taxon>Pseudomonadota</taxon>
        <taxon>Gammaproteobacteria</taxon>
        <taxon>Candidatus Berkiellales</taxon>
        <taxon>Candidatus Berkiellaceae</taxon>
        <taxon>Candidatus Berkiella</taxon>
    </lineage>
</organism>
<dbReference type="STRING" id="295108.HT99x_00615"/>
<name>A0A0Q9YYW3_9GAMM</name>
<sequence>MALLCMKCDLYPISQVTPLVNGFNEITIHAPSIASMALPGHYVILEEKHPCYLLATQTDAISLMTQQADILGMKEIHLSPLLGEPLAAPTQDAFYLLQAQEDGLNALIFYLKKYRRAFHGLILIEAEQFPFKPCPSRILIQGMPANVIAALPLFEDWGIPHRLASQNAQPGCFEGSVSELANIWLNVTTHTMPVKELLITPSPCLLPS</sequence>